<dbReference type="InterPro" id="IPR032675">
    <property type="entry name" value="LRR_dom_sf"/>
</dbReference>
<evidence type="ECO:0000313" key="1">
    <source>
        <dbReference type="EMBL" id="KAB5594589.1"/>
    </source>
</evidence>
<name>A0A5N5QSI5_9AGAM</name>
<dbReference type="Gene3D" id="3.80.10.10">
    <property type="entry name" value="Ribonuclease Inhibitor"/>
    <property type="match status" value="1"/>
</dbReference>
<comment type="caution">
    <text evidence="1">The sequence shown here is derived from an EMBL/GenBank/DDBJ whole genome shotgun (WGS) entry which is preliminary data.</text>
</comment>
<protein>
    <recommendedName>
        <fullName evidence="3">F-box domain-containing protein</fullName>
    </recommendedName>
</protein>
<dbReference type="EMBL" id="SSOP01000018">
    <property type="protein sequence ID" value="KAB5594589.1"/>
    <property type="molecule type" value="Genomic_DNA"/>
</dbReference>
<reference evidence="1 2" key="1">
    <citation type="journal article" date="2019" name="Fungal Biol. Biotechnol.">
        <title>Draft genome sequence of fastidious pathogen Ceratobasidium theobromae, which causes vascular-streak dieback in Theobroma cacao.</title>
        <authorList>
            <person name="Ali S.S."/>
            <person name="Asman A."/>
            <person name="Shao J."/>
            <person name="Firmansyah A.P."/>
            <person name="Susilo A.W."/>
            <person name="Rosmana A."/>
            <person name="McMahon P."/>
            <person name="Junaid M."/>
            <person name="Guest D."/>
            <person name="Kheng T.Y."/>
            <person name="Meinhardt L.W."/>
            <person name="Bailey B.A."/>
        </authorList>
    </citation>
    <scope>NUCLEOTIDE SEQUENCE [LARGE SCALE GENOMIC DNA]</scope>
    <source>
        <strain evidence="1 2">CT2</strain>
    </source>
</reference>
<evidence type="ECO:0008006" key="3">
    <source>
        <dbReference type="Google" id="ProtNLM"/>
    </source>
</evidence>
<sequence>MNSTLLSLPSELLHQVASFLIDSDNVSDITSFTTTCRAMRTSSRSLLFRSMTVGSVSKLESLSNADIAILGYMRHFNIRLEYDFFEALAAACDPTAFPHCTALQHQALLSQLAHILLNAPQLSSFCAQIPDNNADSCASAWTQLLRLNAQGLALGSALARVLPQNTTFPALRTLHLDGVSHLTSLVRMTPNLTSLSAHMCEGFSETASRELIEGTLPLVSRLEELAFDPFSLQFAGSGLNVPKAIVAAAPGLRVLDLRSRAFDYGTGRTEWRTTDRIDPLDCVPAGSKLRELHVPFAPFAGALESHKASISRVREAELLAVVQLASASPLEKVSWLRADGEEPVEYAIERDANGIPVEINVLGANRLEQEDPMTSDGRSGCTTFAGLASMLATVASSTTFHAAIVMWLISDSPALPFSLPGALATPALLATGVALSITSWRRPF</sequence>
<proteinExistence type="predicted"/>
<organism evidence="1 2">
    <name type="scientific">Ceratobasidium theobromae</name>
    <dbReference type="NCBI Taxonomy" id="1582974"/>
    <lineage>
        <taxon>Eukaryota</taxon>
        <taxon>Fungi</taxon>
        <taxon>Dikarya</taxon>
        <taxon>Basidiomycota</taxon>
        <taxon>Agaricomycotina</taxon>
        <taxon>Agaricomycetes</taxon>
        <taxon>Cantharellales</taxon>
        <taxon>Ceratobasidiaceae</taxon>
        <taxon>Ceratobasidium</taxon>
    </lineage>
</organism>
<gene>
    <name evidence="1" type="ORF">CTheo_1911</name>
</gene>
<dbReference type="OrthoDB" id="3177311at2759"/>
<evidence type="ECO:0000313" key="2">
    <source>
        <dbReference type="Proteomes" id="UP000383932"/>
    </source>
</evidence>
<keyword evidence="2" id="KW-1185">Reference proteome</keyword>
<dbReference type="Proteomes" id="UP000383932">
    <property type="component" value="Unassembled WGS sequence"/>
</dbReference>
<accession>A0A5N5QSI5</accession>
<dbReference type="AlphaFoldDB" id="A0A5N5QSI5"/>
<dbReference type="SUPFAM" id="SSF52047">
    <property type="entry name" value="RNI-like"/>
    <property type="match status" value="1"/>
</dbReference>